<reference evidence="14 15" key="1">
    <citation type="submission" date="2019-06" db="EMBL/GenBank/DDBJ databases">
        <authorList>
            <person name="Srinivasan S."/>
        </authorList>
    </citation>
    <scope>NUCLEOTIDE SEQUENCE [LARGE SCALE GENOMIC DNA]</scope>
    <source>
        <strain evidence="14 15">17J68-5</strain>
    </source>
</reference>
<feature type="transmembrane region" description="Helical" evidence="13">
    <location>
        <begin position="367"/>
        <end position="394"/>
    </location>
</feature>
<evidence type="ECO:0000256" key="1">
    <source>
        <dbReference type="ARBA" id="ARBA00004141"/>
    </source>
</evidence>
<keyword evidence="8 13" id="KW-1133">Transmembrane helix</keyword>
<evidence type="ECO:0000256" key="13">
    <source>
        <dbReference type="SAM" id="Phobius"/>
    </source>
</evidence>
<dbReference type="RefSeq" id="WP_139514788.1">
    <property type="nucleotide sequence ID" value="NZ_CP040896.1"/>
</dbReference>
<dbReference type="AlphaFoldDB" id="A0A5B7ZXK9"/>
<comment type="subcellular location">
    <subcellularLocation>
        <location evidence="1">Membrane</location>
        <topology evidence="1">Multi-pass membrane protein</topology>
    </subcellularLocation>
</comment>
<keyword evidence="5 13" id="KW-0812">Transmembrane</keyword>
<organism evidence="14 15">
    <name type="scientific">Hymenobacter jejuensis</name>
    <dbReference type="NCBI Taxonomy" id="2502781"/>
    <lineage>
        <taxon>Bacteria</taxon>
        <taxon>Pseudomonadati</taxon>
        <taxon>Bacteroidota</taxon>
        <taxon>Cytophagia</taxon>
        <taxon>Cytophagales</taxon>
        <taxon>Hymenobacteraceae</taxon>
        <taxon>Hymenobacter</taxon>
    </lineage>
</organism>
<dbReference type="Pfam" id="PF01098">
    <property type="entry name" value="FTSW_RODA_SPOVE"/>
    <property type="match status" value="1"/>
</dbReference>
<gene>
    <name evidence="14" type="primary">rodA</name>
    <name evidence="14" type="ORF">FHG12_05555</name>
</gene>
<dbReference type="PANTHER" id="PTHR30474:SF1">
    <property type="entry name" value="PEPTIDOGLYCAN GLYCOSYLTRANSFERASE MRDB"/>
    <property type="match status" value="1"/>
</dbReference>
<keyword evidence="10" id="KW-0961">Cell wall biogenesis/degradation</keyword>
<keyword evidence="3" id="KW-0328">Glycosyltransferase</keyword>
<keyword evidence="9 13" id="KW-0472">Membrane</keyword>
<feature type="transmembrane region" description="Helical" evidence="13">
    <location>
        <begin position="334"/>
        <end position="355"/>
    </location>
</feature>
<keyword evidence="7" id="KW-0573">Peptidoglycan synthesis</keyword>
<evidence type="ECO:0000256" key="11">
    <source>
        <dbReference type="ARBA" id="ARBA00032370"/>
    </source>
</evidence>
<evidence type="ECO:0000256" key="6">
    <source>
        <dbReference type="ARBA" id="ARBA00022960"/>
    </source>
</evidence>
<feature type="transmembrane region" description="Helical" evidence="13">
    <location>
        <begin position="12"/>
        <end position="35"/>
    </location>
</feature>
<accession>A0A5B7ZXK9</accession>
<dbReference type="Proteomes" id="UP000305398">
    <property type="component" value="Chromosome"/>
</dbReference>
<feature type="transmembrane region" description="Helical" evidence="13">
    <location>
        <begin position="194"/>
        <end position="212"/>
    </location>
</feature>
<evidence type="ECO:0000256" key="4">
    <source>
        <dbReference type="ARBA" id="ARBA00022679"/>
    </source>
</evidence>
<dbReference type="GO" id="GO:0071555">
    <property type="term" value="P:cell wall organization"/>
    <property type="evidence" value="ECO:0007669"/>
    <property type="project" value="UniProtKB-KW"/>
</dbReference>
<dbReference type="InterPro" id="IPR001182">
    <property type="entry name" value="FtsW/RodA"/>
</dbReference>
<dbReference type="GO" id="GO:0005886">
    <property type="term" value="C:plasma membrane"/>
    <property type="evidence" value="ECO:0007669"/>
    <property type="project" value="TreeGrafter"/>
</dbReference>
<keyword evidence="2" id="KW-1003">Cell membrane</keyword>
<proteinExistence type="predicted"/>
<dbReference type="PANTHER" id="PTHR30474">
    <property type="entry name" value="CELL CYCLE PROTEIN"/>
    <property type="match status" value="1"/>
</dbReference>
<feature type="transmembrane region" description="Helical" evidence="13">
    <location>
        <begin position="242"/>
        <end position="261"/>
    </location>
</feature>
<name>A0A5B7ZXK9_9BACT</name>
<dbReference type="InterPro" id="IPR011923">
    <property type="entry name" value="RodA/MrdB"/>
</dbReference>
<feature type="transmembrane region" description="Helical" evidence="13">
    <location>
        <begin position="400"/>
        <end position="421"/>
    </location>
</feature>
<dbReference type="GO" id="GO:0051301">
    <property type="term" value="P:cell division"/>
    <property type="evidence" value="ECO:0007669"/>
    <property type="project" value="InterPro"/>
</dbReference>
<evidence type="ECO:0000256" key="2">
    <source>
        <dbReference type="ARBA" id="ARBA00022475"/>
    </source>
</evidence>
<dbReference type="EMBL" id="CP040896">
    <property type="protein sequence ID" value="QDA59607.1"/>
    <property type="molecule type" value="Genomic_DNA"/>
</dbReference>
<dbReference type="GO" id="GO:0016757">
    <property type="term" value="F:glycosyltransferase activity"/>
    <property type="evidence" value="ECO:0007669"/>
    <property type="project" value="UniProtKB-KW"/>
</dbReference>
<dbReference type="KEGG" id="hyj:FHG12_05555"/>
<evidence type="ECO:0000256" key="9">
    <source>
        <dbReference type="ARBA" id="ARBA00023136"/>
    </source>
</evidence>
<feature type="transmembrane region" description="Helical" evidence="13">
    <location>
        <begin position="55"/>
        <end position="78"/>
    </location>
</feature>
<keyword evidence="4" id="KW-0808">Transferase</keyword>
<protein>
    <recommendedName>
        <fullName evidence="12">Cell wall polymerase</fullName>
    </recommendedName>
    <alternativeName>
        <fullName evidence="11">Peptidoglycan polymerase</fullName>
    </alternativeName>
</protein>
<dbReference type="GO" id="GO:0015648">
    <property type="term" value="F:lipid-linked peptidoglycan transporter activity"/>
    <property type="evidence" value="ECO:0007669"/>
    <property type="project" value="TreeGrafter"/>
</dbReference>
<dbReference type="NCBIfam" id="NF037961">
    <property type="entry name" value="RodA_shape"/>
    <property type="match status" value="1"/>
</dbReference>
<dbReference type="GO" id="GO:0009252">
    <property type="term" value="P:peptidoglycan biosynthetic process"/>
    <property type="evidence" value="ECO:0007669"/>
    <property type="project" value="UniProtKB-KW"/>
</dbReference>
<keyword evidence="15" id="KW-1185">Reference proteome</keyword>
<dbReference type="NCBIfam" id="TIGR02210">
    <property type="entry name" value="rodA_shape"/>
    <property type="match status" value="1"/>
</dbReference>
<evidence type="ECO:0000256" key="10">
    <source>
        <dbReference type="ARBA" id="ARBA00023316"/>
    </source>
</evidence>
<evidence type="ECO:0000313" key="14">
    <source>
        <dbReference type="EMBL" id="QDA59607.1"/>
    </source>
</evidence>
<dbReference type="GO" id="GO:0032153">
    <property type="term" value="C:cell division site"/>
    <property type="evidence" value="ECO:0007669"/>
    <property type="project" value="TreeGrafter"/>
</dbReference>
<evidence type="ECO:0000256" key="12">
    <source>
        <dbReference type="ARBA" id="ARBA00033270"/>
    </source>
</evidence>
<feature type="transmembrane region" description="Helical" evidence="13">
    <location>
        <begin position="218"/>
        <end position="235"/>
    </location>
</feature>
<evidence type="ECO:0000256" key="3">
    <source>
        <dbReference type="ARBA" id="ARBA00022676"/>
    </source>
</evidence>
<dbReference type="InterPro" id="IPR018365">
    <property type="entry name" value="Cell_cycle_FtsW-rel_CS"/>
</dbReference>
<keyword evidence="6" id="KW-0133">Cell shape</keyword>
<feature type="transmembrane region" description="Helical" evidence="13">
    <location>
        <begin position="165"/>
        <end position="187"/>
    </location>
</feature>
<evidence type="ECO:0000256" key="7">
    <source>
        <dbReference type="ARBA" id="ARBA00022984"/>
    </source>
</evidence>
<dbReference type="PROSITE" id="PS00428">
    <property type="entry name" value="FTSW_RODA_SPOVE"/>
    <property type="match status" value="1"/>
</dbReference>
<sequence>MASLPARYSRSIDWVTVGLYVLLVGLGWLNVYAASYSPDAPANPLSHLSFGELMAFNWFKQILWIGTAVVLIVVLVVIDYKAYDTFAYVLYGGMILLLIATLFIARPIAGSRSWLELGPIRLQPAEFAKFTTALAVSQFMAGINLRQQNWRDQLTLAGLTLLPPLLIIASNETGQALVFGAFLLAYFREGMSPLILLIIAAAGIILVLALLVPKLWLLGAFTVILALVLALNTRVLRHHLPLAISIWALVIGMVFGVDFFFNNVLQPHQRKRIEVLLNPSADPLGVGWNVTQSKIAIGSGGFVGKGFLQGTQTKFDFVPEQSTDFIFCTVGEEWGWAGTLVTIGLFMTLLVRIIYVAERQKSVFGRTYGYCVASIIFFHFAVNIGMTIGLAPVVGIPLPFFSYGGSSLWSFTTLLFILLAIDAYRKQDLVR</sequence>
<dbReference type="GO" id="GO:0008360">
    <property type="term" value="P:regulation of cell shape"/>
    <property type="evidence" value="ECO:0007669"/>
    <property type="project" value="UniProtKB-KW"/>
</dbReference>
<dbReference type="OrthoDB" id="9768187at2"/>
<evidence type="ECO:0000256" key="8">
    <source>
        <dbReference type="ARBA" id="ARBA00022989"/>
    </source>
</evidence>
<feature type="transmembrane region" description="Helical" evidence="13">
    <location>
        <begin position="85"/>
        <end position="105"/>
    </location>
</feature>
<evidence type="ECO:0000313" key="15">
    <source>
        <dbReference type="Proteomes" id="UP000305398"/>
    </source>
</evidence>
<evidence type="ECO:0000256" key="5">
    <source>
        <dbReference type="ARBA" id="ARBA00022692"/>
    </source>
</evidence>